<dbReference type="InterPro" id="IPR036719">
    <property type="entry name" value="Neuro-gated_channel_TM_sf"/>
</dbReference>
<dbReference type="OrthoDB" id="442503at2759"/>
<protein>
    <submittedName>
        <fullName evidence="3">Uncharacterized protein</fullName>
    </submittedName>
</protein>
<evidence type="ECO:0000313" key="4">
    <source>
        <dbReference type="Proteomes" id="UP000054047"/>
    </source>
</evidence>
<comment type="subcellular location">
    <subcellularLocation>
        <location evidence="1">Membrane</location>
        <topology evidence="1">Multi-pass membrane protein</topology>
    </subcellularLocation>
</comment>
<dbReference type="EMBL" id="KN727054">
    <property type="protein sequence ID" value="KIH66599.1"/>
    <property type="molecule type" value="Genomic_DNA"/>
</dbReference>
<dbReference type="Gene3D" id="2.70.170.10">
    <property type="entry name" value="Neurotransmitter-gated ion-channel ligand-binding domain"/>
    <property type="match status" value="1"/>
</dbReference>
<evidence type="ECO:0000256" key="1">
    <source>
        <dbReference type="ARBA" id="ARBA00004141"/>
    </source>
</evidence>
<dbReference type="GO" id="GO:0005230">
    <property type="term" value="F:extracellular ligand-gated monoatomic ion channel activity"/>
    <property type="evidence" value="ECO:0007669"/>
    <property type="project" value="InterPro"/>
</dbReference>
<dbReference type="InterPro" id="IPR036734">
    <property type="entry name" value="Neur_chan_lig-bd_sf"/>
</dbReference>
<organism evidence="3 4">
    <name type="scientific">Ancylostoma duodenale</name>
    <dbReference type="NCBI Taxonomy" id="51022"/>
    <lineage>
        <taxon>Eukaryota</taxon>
        <taxon>Metazoa</taxon>
        <taxon>Ecdysozoa</taxon>
        <taxon>Nematoda</taxon>
        <taxon>Chromadorea</taxon>
        <taxon>Rhabditida</taxon>
        <taxon>Rhabditina</taxon>
        <taxon>Rhabditomorpha</taxon>
        <taxon>Strongyloidea</taxon>
        <taxon>Ancylostomatidae</taxon>
        <taxon>Ancylostomatinae</taxon>
        <taxon>Ancylostoma</taxon>
    </lineage>
</organism>
<dbReference type="GO" id="GO:0016020">
    <property type="term" value="C:membrane"/>
    <property type="evidence" value="ECO:0007669"/>
    <property type="project" value="UniProtKB-SubCell"/>
</dbReference>
<dbReference type="Proteomes" id="UP000054047">
    <property type="component" value="Unassembled WGS sequence"/>
</dbReference>
<accession>A0A0C2H4W4</accession>
<evidence type="ECO:0000256" key="2">
    <source>
        <dbReference type="SAM" id="Phobius"/>
    </source>
</evidence>
<dbReference type="InterPro" id="IPR038050">
    <property type="entry name" value="Neuro_actylchol_rec"/>
</dbReference>
<dbReference type="AlphaFoldDB" id="A0A0C2H4W4"/>
<keyword evidence="4" id="KW-1185">Reference proteome</keyword>
<feature type="transmembrane region" description="Helical" evidence="2">
    <location>
        <begin position="50"/>
        <end position="76"/>
    </location>
</feature>
<dbReference type="SUPFAM" id="SSF90112">
    <property type="entry name" value="Neurotransmitter-gated ion-channel transmembrane pore"/>
    <property type="match status" value="1"/>
</dbReference>
<reference evidence="3 4" key="1">
    <citation type="submission" date="2013-12" db="EMBL/GenBank/DDBJ databases">
        <title>Draft genome of the parsitic nematode Ancylostoma duodenale.</title>
        <authorList>
            <person name="Mitreva M."/>
        </authorList>
    </citation>
    <scope>NUCLEOTIDE SEQUENCE [LARGE SCALE GENOMIC DNA]</scope>
    <source>
        <strain evidence="3 4">Zhejiang</strain>
    </source>
</reference>
<feature type="transmembrane region" description="Helical" evidence="2">
    <location>
        <begin position="88"/>
        <end position="108"/>
    </location>
</feature>
<proteinExistence type="predicted"/>
<sequence length="109" mass="12461">MCNFSEYGWKAEKPIQIKDGLRQSLPSFLLSNVRTGNCTSVTNTGILYGFPGLCTCLLACFIVLVQYFVLGAYSCLRTIIELKREFSYYLLQLYIPSFMLVAVSWVSFW</sequence>
<dbReference type="Gene3D" id="1.20.58.390">
    <property type="entry name" value="Neurotransmitter-gated ion-channel transmembrane domain"/>
    <property type="match status" value="1"/>
</dbReference>
<keyword evidence="2" id="KW-0472">Membrane</keyword>
<name>A0A0C2H4W4_9BILA</name>
<keyword evidence="2" id="KW-0812">Transmembrane</keyword>
<gene>
    <name evidence="3" type="ORF">ANCDUO_03073</name>
</gene>
<evidence type="ECO:0000313" key="3">
    <source>
        <dbReference type="EMBL" id="KIH66599.1"/>
    </source>
</evidence>
<keyword evidence="2" id="KW-1133">Transmembrane helix</keyword>